<name>A0A9P1FYY2_9DINO</name>
<dbReference type="PROSITE" id="PS50879">
    <property type="entry name" value="RNASE_H_1"/>
    <property type="match status" value="1"/>
</dbReference>
<dbReference type="OrthoDB" id="2152248at2759"/>
<dbReference type="Proteomes" id="UP001152797">
    <property type="component" value="Unassembled WGS sequence"/>
</dbReference>
<dbReference type="InterPro" id="IPR036397">
    <property type="entry name" value="RNaseH_sf"/>
</dbReference>
<sequence>MLEIAHVIDTWTDYTAVLHRAEAYEACTEAQRQGLRPCVLRAGRHVFPRERPVRVTDGLGIVIDVPLLFNDEEWNTYVRPRIEQWPEFVQQPQPDAENDDDHVALMARRPRARGLTSSGSSRSTSSTDTSTASVPSHIDTAAWRRTVVFPFDGAAISCLLPDEPGPEQLYQIGLALPGSQGDVATAHIVSEKPEDLVAMDLDCMLVTKAHQMRPNPFMRLVLLDLEIFEENDILPGAFQRSAKWMPHTATRLSLFRILCLENIFMLHADKTSLWINNILIDSAANDALTIEDGDYIKIFIGNDEYCFQCTEDQDTMALLQTAITQAISVMQDQGHQAASFAECKTHTPTSVCQIDDRPETISLSFTDEFLRAVEAMRTAADAMPEFPEDDPGDITAYDPWVQRLHEAWTRAATIGPGGMERLGRVETWFTDHANFQRCHHTRIAVLGPDAHRWEEQLRHLWRQYLLLGAPLEFHMVEPTPEDASGQIIGQLLLVQRPHVYQRSVVISTYDNEYDQGRAHSTAVVMGTRVDLHSVCTMMQAHEDCPPENPENRCTLWSGLRPMEPRERVYARHGSLFKLVIQRALHANVAAASGTNLRERMRAIDARVISGHMISGHTPLWLQALHRVFQDLAETERTDEGPVAYVATWYLHASYAPRCEPGRTVRLRDDPLNWQRALSEAWGDRYDSSRPADLFWISPAPPSSLTDHVLGHILIVQALPAHSVATLLTARVRDQEGQTLRRVAACIPQASSAEDIVAAFPIPGPLLRYPRRVGRGQTFFDPNTPTQVASGEGLVIDIINTTLTPPLDTNTEGINLLQTHVHRTRQPIYSSLRDKHAIDERRCLTVGQVAHTQRPSSQDAKQIICLEETIPVSPKIQVDFKSVQQVLEVIHAAVNEFLQAWPDELELPQVTQDALSGLISAPDEVPLALHFYTDGSKIPEGAVGAGIVLLTESQQGLSYGGALCKVITPEGHAGAGENGAVIWALLWALQLGNHLWTHYGAADIHFYFHFDALNAGYLAGGYFRTKQFPHHRALMRSLAHILQGRHGLSRMHWRHVKAHAGNPWNELADTIAKFASQHPEQVPHSELWHAWLQDPVQLLAVQWVWYLEQMQAECPHAPQLRNGFLECNLTQVPQAPPEDPVHQTPDAHLDSALELTQIDITIATANVLTLRTEDCPQQGTSISRQFVIMQQFNDAGCIFVGIQETRHKHLAGINNPWYHVLGHPATPQGQDGIQLWISSCIPLSTTNALIRREHIRIVYSCPTTLIAKVNIGTWKCVVVTSRAPHSGRPRHEALSHWSAITTALHRKAAGWPIFFCGDANAHVGGCPTTAVGDLALAQENQAGELFHHWLLAHNLKLPATFAESHYGLAHHSYHSPDGKHGTRIDYVAVPQETQYDTLNSWIAEDIDLSVLRTDHHAVLCHCSFAVPAPSQRRMRKKPVWDSHFLSQQLLQEDVLYTLHSAVPSIPWYVDPHVAASQLAHYTTVALQQVARPRKTWRRKSHISDNTWALIEHKKFHFKHLRQLTRTWRLTTLQACFLSWKKPTSTGTSGTSTVCQDLQRDLPHWKKLHDFAVAQTTRQYRQAAQQAKQAIQEEDLAYYQNLACQATHTYSVEGLAGVWKHFRAILPKNKSKRHMIQHDLGPSLLQHFQTLEAGVSFECQQLRHQCIQRNNKEIGARPLVQQIDLQELPTLVEIEDHCLKQRPHKATGPDGVPSSLCRTGSVAIAPHLHSLVCKSFLLGIEPFPHKGGHLCALFKHKGSRDDAAAYRGILLSDSFAKITHAWTRQKLLLTLQARRTIGQLGGLPSQQTLTGIQILRLHGSVSHAAQLSTCTIFLDLRSAFHHLLRELVFLTSDGLTERDLEQIFHQDDFDIPALATKIATLTATHRDDIPPGLQRFLHDIHHQTWFQLRDASDLHSGTCTHTRRGSRPKSPLADIAFNLLMAELLQDLHEALLSNEHYVEGSNALGVTVPPVAWMDDVAIPLTTTTPEALVPLAQQVTAVVHGLFRARGLTLNLDKGKTEAVLCFRGQGSDAQRLKIFDTGRQPVIVVDTDSHILTLRVVPSYKHLGAQYSMNIDVGREIRARLGAARQAFEEMKKPLFLNKRLPVAARMQLFQSLILSRLLYGCAVWTDVPNALLKKLETTLMAYYRQIHDVGFWNQDHITDDTFRRAQRLPTFRQFWARHKLTYLQHVAQFGAVFHKSLLFRELCTGRGWLFEMRDDLEWLSTFRQLPFELPHDRPSWVLAWDALRSCRPWKGWIRKACAKHLIQEHIAWEVSHQHTAILDEMRSIGLQLLSDTPEEPELKSYVCQQCHATFDFHTTFRVTQHLRYRPNKCVCRLPAVRRHQGPLRPTSHHRERQRVRQALLQLQEEGAPDYAWWEPDLDDPMVTTCFARFGNCLQQWKQHPTEAAFHNDFFNLLFSMNIPEFQAARIFIAWIETEFQDLHSACDPELYDILECSHMSMLEDIHIWQLRARRKLLQSCWEKLEQGEPKPSRAVQPQPTPHQRNHQVSSTYRMMSSDEAGRRQWTILQPPKVVKTPGAGPYYVVHLYSGRRRDEDFHYFMQKFLEKGPQQISQSVLVISIDTAIDASMNVHDTRLWDFLMEAARNGQILALLLGPPCETWSGARFEEQFDEEGKPLKGPRPLRGAPDCPWGLEQLSLKELQQILIGNGLLLKGLHLGACVAGQGGAVALEHPAPPYQIERPSIWRTAIIKLLCSAGMPFRQYTFQQWRHGAQGVKPTTLLYAHAAIPSIFAANEQRHLERPTVPLIGRAADGSFKTAVAKEYPAGMNFCFAESFWQHIKARLTQHPILVPVPEFPVYVKELALISACVDRDRLIMSAAEEAAEAFWDWYLAIQEAKSQLKAFCTDLSNLDISQGIPTTANKKSLVKTAMMSSSDVYERKKPEKLVELDDLLVKYADNLEEAYKYVCQKYGESAGFPQLVRPRSRLDAISRDMGVYSYTHCCLLCEKGLGHGDEWSCAGVPSALFRRVTVDGKAQHYLLHDPGEASESRPVLLFLHGAHTHIYPEFLWGDLRDLVKKNPVAREFIILAPFGSFGEAIATLSETKRKSDRFYNKVPNIKCFDPDKTWKFFMQALQELETRFDAARLHVTGYSMGGETTWALGNFFGSQMASIAPMAAVALWEEDSWGEEAKIAKELQGLALWAYACKWDFKAFSFDDMWYVSEKHGLQLEAAEESAVTAGEVVADVHTWSPRLSLSLLENTPTYHWAWTPVLHNEAEFGLFSKMLSVRCACPPDVACARVARYPASPPSPIGSGHR</sequence>
<evidence type="ECO:0000256" key="1">
    <source>
        <dbReference type="SAM" id="MobiDB-lite"/>
    </source>
</evidence>
<dbReference type="InterPro" id="IPR002156">
    <property type="entry name" value="RNaseH_domain"/>
</dbReference>
<dbReference type="SUPFAM" id="SSF53098">
    <property type="entry name" value="Ribonuclease H-like"/>
    <property type="match status" value="1"/>
</dbReference>
<dbReference type="PANTHER" id="PTHR47027:SF20">
    <property type="entry name" value="REVERSE TRANSCRIPTASE-LIKE PROTEIN WITH RNA-DIRECTED DNA POLYMERASE DOMAIN"/>
    <property type="match status" value="1"/>
</dbReference>
<feature type="region of interest" description="Disordered" evidence="1">
    <location>
        <begin position="109"/>
        <end position="134"/>
    </location>
</feature>
<keyword evidence="5" id="KW-1185">Reference proteome</keyword>
<dbReference type="Gene3D" id="3.60.10.10">
    <property type="entry name" value="Endonuclease/exonuclease/phosphatase"/>
    <property type="match status" value="1"/>
</dbReference>
<feature type="domain" description="RNase H type-1" evidence="2">
    <location>
        <begin position="924"/>
        <end position="1076"/>
    </location>
</feature>
<reference evidence="3" key="1">
    <citation type="submission" date="2022-10" db="EMBL/GenBank/DDBJ databases">
        <authorList>
            <person name="Chen Y."/>
            <person name="Dougan E. K."/>
            <person name="Chan C."/>
            <person name="Rhodes N."/>
            <person name="Thang M."/>
        </authorList>
    </citation>
    <scope>NUCLEOTIDE SEQUENCE</scope>
</reference>
<feature type="compositionally biased region" description="Low complexity" evidence="1">
    <location>
        <begin position="116"/>
        <end position="134"/>
    </location>
</feature>
<accession>A0A9P1FYY2</accession>
<evidence type="ECO:0000313" key="4">
    <source>
        <dbReference type="EMBL" id="CAL4782146.1"/>
    </source>
</evidence>
<dbReference type="EMBL" id="CAMXCT030002001">
    <property type="protein sequence ID" value="CAL4782146.1"/>
    <property type="molecule type" value="Genomic_DNA"/>
</dbReference>
<dbReference type="SUPFAM" id="SSF53474">
    <property type="entry name" value="alpha/beta-Hydrolases"/>
    <property type="match status" value="1"/>
</dbReference>
<dbReference type="PANTHER" id="PTHR47027">
    <property type="entry name" value="REVERSE TRANSCRIPTASE DOMAIN-CONTAINING PROTEIN"/>
    <property type="match status" value="1"/>
</dbReference>
<proteinExistence type="predicted"/>
<dbReference type="Gene3D" id="3.30.420.10">
    <property type="entry name" value="Ribonuclease H-like superfamily/Ribonuclease H"/>
    <property type="match status" value="1"/>
</dbReference>
<dbReference type="GO" id="GO:0003676">
    <property type="term" value="F:nucleic acid binding"/>
    <property type="evidence" value="ECO:0007669"/>
    <property type="project" value="InterPro"/>
</dbReference>
<evidence type="ECO:0000313" key="5">
    <source>
        <dbReference type="Proteomes" id="UP001152797"/>
    </source>
</evidence>
<evidence type="ECO:0000313" key="3">
    <source>
        <dbReference type="EMBL" id="CAI3994834.1"/>
    </source>
</evidence>
<dbReference type="InterPro" id="IPR029058">
    <property type="entry name" value="AB_hydrolase_fold"/>
</dbReference>
<evidence type="ECO:0000259" key="2">
    <source>
        <dbReference type="PROSITE" id="PS50879"/>
    </source>
</evidence>
<dbReference type="EMBL" id="CAMXCT010002001">
    <property type="protein sequence ID" value="CAI3994834.1"/>
    <property type="molecule type" value="Genomic_DNA"/>
</dbReference>
<dbReference type="InterPro" id="IPR036691">
    <property type="entry name" value="Endo/exonu/phosph_ase_sf"/>
</dbReference>
<feature type="region of interest" description="Disordered" evidence="1">
    <location>
        <begin position="2486"/>
        <end position="2509"/>
    </location>
</feature>
<reference evidence="4 5" key="2">
    <citation type="submission" date="2024-05" db="EMBL/GenBank/DDBJ databases">
        <authorList>
            <person name="Chen Y."/>
            <person name="Shah S."/>
            <person name="Dougan E. K."/>
            <person name="Thang M."/>
            <person name="Chan C."/>
        </authorList>
    </citation>
    <scope>NUCLEOTIDE SEQUENCE [LARGE SCALE GENOMIC DNA]</scope>
</reference>
<dbReference type="GO" id="GO:0004523">
    <property type="term" value="F:RNA-DNA hybrid ribonuclease activity"/>
    <property type="evidence" value="ECO:0007669"/>
    <property type="project" value="InterPro"/>
</dbReference>
<dbReference type="InterPro" id="IPR012337">
    <property type="entry name" value="RNaseH-like_sf"/>
</dbReference>
<dbReference type="EMBL" id="CAMXCT020002001">
    <property type="protein sequence ID" value="CAL1148209.1"/>
    <property type="molecule type" value="Genomic_DNA"/>
</dbReference>
<comment type="caution">
    <text evidence="3">The sequence shown here is derived from an EMBL/GenBank/DDBJ whole genome shotgun (WGS) entry which is preliminary data.</text>
</comment>
<organism evidence="3">
    <name type="scientific">Cladocopium goreaui</name>
    <dbReference type="NCBI Taxonomy" id="2562237"/>
    <lineage>
        <taxon>Eukaryota</taxon>
        <taxon>Sar</taxon>
        <taxon>Alveolata</taxon>
        <taxon>Dinophyceae</taxon>
        <taxon>Suessiales</taxon>
        <taxon>Symbiodiniaceae</taxon>
        <taxon>Cladocopium</taxon>
    </lineage>
</organism>
<dbReference type="SUPFAM" id="SSF56219">
    <property type="entry name" value="DNase I-like"/>
    <property type="match status" value="1"/>
</dbReference>
<gene>
    <name evidence="3" type="ORF">C1SCF055_LOCUS21450</name>
</gene>
<dbReference type="Gene3D" id="3.40.50.1820">
    <property type="entry name" value="alpha/beta hydrolase"/>
    <property type="match status" value="1"/>
</dbReference>
<protein>
    <submittedName>
        <fullName evidence="4">RNase H type-1 domain-containing protein</fullName>
    </submittedName>
</protein>